<accession>A0A8J4RH71</accession>
<protein>
    <submittedName>
        <fullName evidence="1">Uncharacterized protein</fullName>
    </submittedName>
</protein>
<gene>
    <name evidence="1" type="ORF">CMV_011549</name>
</gene>
<proteinExistence type="predicted"/>
<reference evidence="1" key="1">
    <citation type="submission" date="2020-03" db="EMBL/GenBank/DDBJ databases">
        <title>Castanea mollissima Vanexum genome sequencing.</title>
        <authorList>
            <person name="Staton M."/>
        </authorList>
    </citation>
    <scope>NUCLEOTIDE SEQUENCE</scope>
    <source>
        <tissue evidence="1">Leaf</tissue>
    </source>
</reference>
<name>A0A8J4RH71_9ROSI</name>
<dbReference type="EMBL" id="JRKL02001414">
    <property type="protein sequence ID" value="KAF3964127.1"/>
    <property type="molecule type" value="Genomic_DNA"/>
</dbReference>
<dbReference type="AlphaFoldDB" id="A0A8J4RH71"/>
<evidence type="ECO:0000313" key="1">
    <source>
        <dbReference type="EMBL" id="KAF3964127.1"/>
    </source>
</evidence>
<evidence type="ECO:0000313" key="2">
    <source>
        <dbReference type="Proteomes" id="UP000737018"/>
    </source>
</evidence>
<comment type="caution">
    <text evidence="1">The sequence shown here is derived from an EMBL/GenBank/DDBJ whole genome shotgun (WGS) entry which is preliminary data.</text>
</comment>
<dbReference type="Proteomes" id="UP000737018">
    <property type="component" value="Unassembled WGS sequence"/>
</dbReference>
<organism evidence="1 2">
    <name type="scientific">Castanea mollissima</name>
    <name type="common">Chinese chestnut</name>
    <dbReference type="NCBI Taxonomy" id="60419"/>
    <lineage>
        <taxon>Eukaryota</taxon>
        <taxon>Viridiplantae</taxon>
        <taxon>Streptophyta</taxon>
        <taxon>Embryophyta</taxon>
        <taxon>Tracheophyta</taxon>
        <taxon>Spermatophyta</taxon>
        <taxon>Magnoliopsida</taxon>
        <taxon>eudicotyledons</taxon>
        <taxon>Gunneridae</taxon>
        <taxon>Pentapetalae</taxon>
        <taxon>rosids</taxon>
        <taxon>fabids</taxon>
        <taxon>Fagales</taxon>
        <taxon>Fagaceae</taxon>
        <taxon>Castanea</taxon>
    </lineage>
</organism>
<keyword evidence="2" id="KW-1185">Reference proteome</keyword>
<sequence>MRTSTHCWEQLLLGSEGHVKECSGSESLSWYELNVDLLHTQRDILKAGQPYPRLFWLSWKIMEVLRKIVMLLPMANKMPRWAYGISFSFLRCLDKDFFLEDDSETRCRSFCLAGHAVNDREIWLSLRYLQLMMTFYPMHSKGQLILARSRAWKVQPY</sequence>